<feature type="domain" description="HTH tetR-type" evidence="3">
    <location>
        <begin position="17"/>
        <end position="77"/>
    </location>
</feature>
<keyword evidence="5" id="KW-1185">Reference proteome</keyword>
<feature type="DNA-binding region" description="H-T-H motif" evidence="2">
    <location>
        <begin position="40"/>
        <end position="59"/>
    </location>
</feature>
<sequence>MASTPISVVVPKQHRSRVTRERLLRAAIQCLAELGWAGTTMGIIADRAGVSRGASQHHFHTRDELVTAAIEYGTRARLEEIRREASIGAIPRRSRSEAVLDLLVRSSENSLFMAALQLWVAGASDERLRAQLIPLESRVGREVHRLTAELLGVDENQPGVHESIEATLDLVRGLMLANLLRPHPMRSQRVLRQWALMLDAAVAPNARVSMRRTPKKAKTHVRNQGT</sequence>
<dbReference type="PANTHER" id="PTHR30055:SF226">
    <property type="entry name" value="HTH-TYPE TRANSCRIPTIONAL REGULATOR PKSA"/>
    <property type="match status" value="1"/>
</dbReference>
<keyword evidence="1 2" id="KW-0238">DNA-binding</keyword>
<dbReference type="PROSITE" id="PS50977">
    <property type="entry name" value="HTH_TETR_2"/>
    <property type="match status" value="1"/>
</dbReference>
<evidence type="ECO:0000313" key="5">
    <source>
        <dbReference type="Proteomes" id="UP001374803"/>
    </source>
</evidence>
<organism evidence="4 5">
    <name type="scientific">Pendulispora rubella</name>
    <dbReference type="NCBI Taxonomy" id="2741070"/>
    <lineage>
        <taxon>Bacteria</taxon>
        <taxon>Pseudomonadati</taxon>
        <taxon>Myxococcota</taxon>
        <taxon>Myxococcia</taxon>
        <taxon>Myxococcales</taxon>
        <taxon>Sorangiineae</taxon>
        <taxon>Pendulisporaceae</taxon>
        <taxon>Pendulispora</taxon>
    </lineage>
</organism>
<evidence type="ECO:0000256" key="1">
    <source>
        <dbReference type="ARBA" id="ARBA00023125"/>
    </source>
</evidence>
<dbReference type="Pfam" id="PF00440">
    <property type="entry name" value="TetR_N"/>
    <property type="match status" value="1"/>
</dbReference>
<dbReference type="EMBL" id="CP089983">
    <property type="protein sequence ID" value="WXB09053.1"/>
    <property type="molecule type" value="Genomic_DNA"/>
</dbReference>
<dbReference type="PANTHER" id="PTHR30055">
    <property type="entry name" value="HTH-TYPE TRANSCRIPTIONAL REGULATOR RUTR"/>
    <property type="match status" value="1"/>
</dbReference>
<gene>
    <name evidence="4" type="ORF">LVJ94_17690</name>
</gene>
<dbReference type="InterPro" id="IPR050109">
    <property type="entry name" value="HTH-type_TetR-like_transc_reg"/>
</dbReference>
<protein>
    <submittedName>
        <fullName evidence="4">TetR/AcrR family transcriptional regulator</fullName>
    </submittedName>
</protein>
<proteinExistence type="predicted"/>
<evidence type="ECO:0000313" key="4">
    <source>
        <dbReference type="EMBL" id="WXB09053.1"/>
    </source>
</evidence>
<evidence type="ECO:0000259" key="3">
    <source>
        <dbReference type="PROSITE" id="PS50977"/>
    </source>
</evidence>
<dbReference type="Gene3D" id="1.10.357.10">
    <property type="entry name" value="Tetracycline Repressor, domain 2"/>
    <property type="match status" value="1"/>
</dbReference>
<accession>A0ABZ2LDP0</accession>
<dbReference type="Proteomes" id="UP001374803">
    <property type="component" value="Chromosome"/>
</dbReference>
<dbReference type="InterPro" id="IPR001647">
    <property type="entry name" value="HTH_TetR"/>
</dbReference>
<dbReference type="InterPro" id="IPR009057">
    <property type="entry name" value="Homeodomain-like_sf"/>
</dbReference>
<reference evidence="4" key="1">
    <citation type="submission" date="2021-12" db="EMBL/GenBank/DDBJ databases">
        <title>Discovery of the Pendulisporaceae a myxobacterial family with distinct sporulation behavior and unique specialized metabolism.</title>
        <authorList>
            <person name="Garcia R."/>
            <person name="Popoff A."/>
            <person name="Bader C.D."/>
            <person name="Loehr J."/>
            <person name="Walesch S."/>
            <person name="Walt C."/>
            <person name="Boldt J."/>
            <person name="Bunk B."/>
            <person name="Haeckl F.J.F.P.J."/>
            <person name="Gunesch A.P."/>
            <person name="Birkelbach J."/>
            <person name="Nuebel U."/>
            <person name="Pietschmann T."/>
            <person name="Bach T."/>
            <person name="Mueller R."/>
        </authorList>
    </citation>
    <scope>NUCLEOTIDE SEQUENCE</scope>
    <source>
        <strain evidence="4">MSr11367</strain>
    </source>
</reference>
<dbReference type="SUPFAM" id="SSF46689">
    <property type="entry name" value="Homeodomain-like"/>
    <property type="match status" value="1"/>
</dbReference>
<name>A0ABZ2LDP0_9BACT</name>
<dbReference type="PRINTS" id="PR00455">
    <property type="entry name" value="HTHTETR"/>
</dbReference>
<evidence type="ECO:0000256" key="2">
    <source>
        <dbReference type="PROSITE-ProRule" id="PRU00335"/>
    </source>
</evidence>
<dbReference type="RefSeq" id="WP_394838725.1">
    <property type="nucleotide sequence ID" value="NZ_CP089929.1"/>
</dbReference>